<name>A0A365XTI7_9BACT</name>
<organism evidence="1 2">
    <name type="scientific">Chitinophaga flava</name>
    <dbReference type="NCBI Taxonomy" id="2259036"/>
    <lineage>
        <taxon>Bacteria</taxon>
        <taxon>Pseudomonadati</taxon>
        <taxon>Bacteroidota</taxon>
        <taxon>Chitinophagia</taxon>
        <taxon>Chitinophagales</taxon>
        <taxon>Chitinophagaceae</taxon>
        <taxon>Chitinophaga</taxon>
    </lineage>
</organism>
<dbReference type="Proteomes" id="UP000253410">
    <property type="component" value="Unassembled WGS sequence"/>
</dbReference>
<comment type="caution">
    <text evidence="1">The sequence shown here is derived from an EMBL/GenBank/DDBJ whole genome shotgun (WGS) entry which is preliminary data.</text>
</comment>
<gene>
    <name evidence="1" type="ORF">DF182_20360</name>
</gene>
<keyword evidence="2" id="KW-1185">Reference proteome</keyword>
<dbReference type="EMBL" id="QFFJ01000002">
    <property type="protein sequence ID" value="RBL88905.1"/>
    <property type="molecule type" value="Genomic_DNA"/>
</dbReference>
<dbReference type="AlphaFoldDB" id="A0A365XTI7"/>
<sequence length="124" mass="14270">MKKPGNKMKPAAAYYEMSLLAAAHFNVQPFLADYVMVHTLFPLCYDTAAHYMEKGALRRLLLNTLGHFRVTDERRQLYLSFENGYTLAHFNSDITWTEFFAGGSVPFEGPILNKIRAQYKDWGL</sequence>
<evidence type="ECO:0000313" key="2">
    <source>
        <dbReference type="Proteomes" id="UP000253410"/>
    </source>
</evidence>
<evidence type="ECO:0000313" key="1">
    <source>
        <dbReference type="EMBL" id="RBL88905.1"/>
    </source>
</evidence>
<accession>A0A365XTI7</accession>
<proteinExistence type="predicted"/>
<protein>
    <submittedName>
        <fullName evidence="1">Uncharacterized protein</fullName>
    </submittedName>
</protein>
<reference evidence="1 2" key="1">
    <citation type="submission" date="2018-05" db="EMBL/GenBank/DDBJ databases">
        <title>Chitinophaga sp. K3CV102501T nov., isolated from isolated from a monsoon evergreen broad-leaved forest soil.</title>
        <authorList>
            <person name="Lv Y."/>
        </authorList>
    </citation>
    <scope>NUCLEOTIDE SEQUENCE [LARGE SCALE GENOMIC DNA]</scope>
    <source>
        <strain evidence="1 2">GDMCC 1.1325</strain>
    </source>
</reference>